<keyword evidence="7" id="KW-0548">Nucleotidyltransferase</keyword>
<dbReference type="Gene3D" id="3.30.450.20">
    <property type="entry name" value="PAS domain"/>
    <property type="match status" value="1"/>
</dbReference>
<dbReference type="InterPro" id="IPR035965">
    <property type="entry name" value="PAS-like_dom_sf"/>
</dbReference>
<comment type="catalytic activity">
    <reaction evidence="2">
        <text>2 GTP = 3',3'-c-di-GMP + 2 diphosphate</text>
        <dbReference type="Rhea" id="RHEA:24898"/>
        <dbReference type="ChEBI" id="CHEBI:33019"/>
        <dbReference type="ChEBI" id="CHEBI:37565"/>
        <dbReference type="ChEBI" id="CHEBI:58805"/>
        <dbReference type="EC" id="2.7.7.65"/>
    </reaction>
</comment>
<dbReference type="InterPro" id="IPR029787">
    <property type="entry name" value="Nucleotide_cyclase"/>
</dbReference>
<keyword evidence="4" id="KW-0472">Membrane</keyword>
<accession>A0ABT3YAA8</accession>
<evidence type="ECO:0000256" key="2">
    <source>
        <dbReference type="ARBA" id="ARBA00034247"/>
    </source>
</evidence>
<dbReference type="InterPro" id="IPR031621">
    <property type="entry name" value="HisKA_7TM"/>
</dbReference>
<evidence type="ECO:0000256" key="4">
    <source>
        <dbReference type="SAM" id="Phobius"/>
    </source>
</evidence>
<dbReference type="Gene3D" id="3.30.70.270">
    <property type="match status" value="1"/>
</dbReference>
<dbReference type="NCBIfam" id="TIGR00254">
    <property type="entry name" value="GGDEF"/>
    <property type="match status" value="1"/>
</dbReference>
<dbReference type="InterPro" id="IPR043128">
    <property type="entry name" value="Rev_trsase/Diguanyl_cyclase"/>
</dbReference>
<name>A0ABT3YAA8_9HYPH</name>
<dbReference type="Proteomes" id="UP001081283">
    <property type="component" value="Unassembled WGS sequence"/>
</dbReference>
<keyword evidence="4" id="KW-0812">Transmembrane</keyword>
<evidence type="ECO:0000313" key="8">
    <source>
        <dbReference type="Proteomes" id="UP001081283"/>
    </source>
</evidence>
<feature type="transmembrane region" description="Helical" evidence="4">
    <location>
        <begin position="172"/>
        <end position="191"/>
    </location>
</feature>
<dbReference type="InterPro" id="IPR013767">
    <property type="entry name" value="PAS_fold"/>
</dbReference>
<feature type="transmembrane region" description="Helical" evidence="4">
    <location>
        <begin position="62"/>
        <end position="83"/>
    </location>
</feature>
<dbReference type="PROSITE" id="PS50112">
    <property type="entry name" value="PAS"/>
    <property type="match status" value="1"/>
</dbReference>
<keyword evidence="7" id="KW-0808">Transferase</keyword>
<feature type="transmembrane region" description="Helical" evidence="4">
    <location>
        <begin position="6"/>
        <end position="23"/>
    </location>
</feature>
<dbReference type="PROSITE" id="PS50887">
    <property type="entry name" value="GGDEF"/>
    <property type="match status" value="1"/>
</dbReference>
<dbReference type="SUPFAM" id="SSF55785">
    <property type="entry name" value="PYP-like sensor domain (PAS domain)"/>
    <property type="match status" value="1"/>
</dbReference>
<dbReference type="CDD" id="cd01949">
    <property type="entry name" value="GGDEF"/>
    <property type="match status" value="1"/>
</dbReference>
<keyword evidence="4" id="KW-1133">Transmembrane helix</keyword>
<keyword evidence="8" id="KW-1185">Reference proteome</keyword>
<feature type="transmembrane region" description="Helical" evidence="4">
    <location>
        <begin position="95"/>
        <end position="116"/>
    </location>
</feature>
<reference evidence="7" key="1">
    <citation type="submission" date="2022-10" db="EMBL/GenBank/DDBJ databases">
        <title>Hoeflea sp. J2-29, isolated from marine algae.</title>
        <authorList>
            <person name="Kristyanto S."/>
            <person name="Kim J.M."/>
            <person name="Jeon C.O."/>
        </authorList>
    </citation>
    <scope>NUCLEOTIDE SEQUENCE</scope>
    <source>
        <strain evidence="7">J2-29</strain>
    </source>
</reference>
<dbReference type="PANTHER" id="PTHR45138">
    <property type="entry name" value="REGULATORY COMPONENTS OF SENSORY TRANSDUCTION SYSTEM"/>
    <property type="match status" value="1"/>
</dbReference>
<dbReference type="Pfam" id="PF16927">
    <property type="entry name" value="HisKA_7TM"/>
    <property type="match status" value="1"/>
</dbReference>
<evidence type="ECO:0000259" key="5">
    <source>
        <dbReference type="PROSITE" id="PS50112"/>
    </source>
</evidence>
<sequence length="554" mass="60590">MNYSTPTLLVIALLAILVVGRIIRSPVAPGRIAFALAAVASVWWIAMVVLRLNSAELSDKILFNRLAWFGIIATPLFWSAGFLDHAGFSRVTRPLPIALMLVLSALAGFAALTDGYHHWIYTGIINTERPSFAYGWLFYALLGGMYLCMLMACLLSISQLKRASRLHRRQMIALLVATCVPWACNAAFVLFEFRLFNDDPTPFAFSATVMAVLFAHHRGKLFIAPPIARDIIFQILPDPIVVLEPSGLVLEVNPAAEKLTGFSAETVGTKLPSSNPLMQFLAANAQRESRKPLVHFTAMGKIFEVSIQPLEPWGRQGSVMIVLRDVTAREAAQKELSDAGQALKLRLEENLRLQQKLEQQAFHDHLTGLFNRRHASTVIPPVLSGASGQEPVSLIIVDLDYFKQVNDRYGHDVGDKVLASFATILSDSLNDSEMAFRHGGEEFLIVLPDTSRDQALARCAQWRHEYATRTIAELEDALSFSAGIAVAPEAGTSLAACSKAADIALYRSKISGRNNDTVWGEHLDGMAREGSVGKGPAGGHDMPVVPADRKAALP</sequence>
<organism evidence="7 8">
    <name type="scientific">Hoeflea ulvae</name>
    <dbReference type="NCBI Taxonomy" id="2983764"/>
    <lineage>
        <taxon>Bacteria</taxon>
        <taxon>Pseudomonadati</taxon>
        <taxon>Pseudomonadota</taxon>
        <taxon>Alphaproteobacteria</taxon>
        <taxon>Hyphomicrobiales</taxon>
        <taxon>Rhizobiaceae</taxon>
        <taxon>Hoeflea</taxon>
    </lineage>
</organism>
<dbReference type="EC" id="2.7.7.65" evidence="1"/>
<feature type="transmembrane region" description="Helical" evidence="4">
    <location>
        <begin position="32"/>
        <end position="50"/>
    </location>
</feature>
<evidence type="ECO:0000256" key="1">
    <source>
        <dbReference type="ARBA" id="ARBA00012528"/>
    </source>
</evidence>
<dbReference type="Pfam" id="PF00989">
    <property type="entry name" value="PAS"/>
    <property type="match status" value="1"/>
</dbReference>
<evidence type="ECO:0000313" key="7">
    <source>
        <dbReference type="EMBL" id="MCY0092700.1"/>
    </source>
</evidence>
<dbReference type="CDD" id="cd00130">
    <property type="entry name" value="PAS"/>
    <property type="match status" value="1"/>
</dbReference>
<comment type="caution">
    <text evidence="7">The sequence shown here is derived from an EMBL/GenBank/DDBJ whole genome shotgun (WGS) entry which is preliminary data.</text>
</comment>
<dbReference type="SMART" id="SM00267">
    <property type="entry name" value="GGDEF"/>
    <property type="match status" value="1"/>
</dbReference>
<dbReference type="InterPro" id="IPR050469">
    <property type="entry name" value="Diguanylate_Cyclase"/>
</dbReference>
<dbReference type="Pfam" id="PF00990">
    <property type="entry name" value="GGDEF"/>
    <property type="match status" value="1"/>
</dbReference>
<protein>
    <recommendedName>
        <fullName evidence="1">diguanylate cyclase</fullName>
        <ecNumber evidence="1">2.7.7.65</ecNumber>
    </recommendedName>
</protein>
<dbReference type="InterPro" id="IPR000014">
    <property type="entry name" value="PAS"/>
</dbReference>
<dbReference type="PANTHER" id="PTHR45138:SF9">
    <property type="entry name" value="DIGUANYLATE CYCLASE DGCM-RELATED"/>
    <property type="match status" value="1"/>
</dbReference>
<evidence type="ECO:0000259" key="6">
    <source>
        <dbReference type="PROSITE" id="PS50887"/>
    </source>
</evidence>
<feature type="domain" description="GGDEF" evidence="6">
    <location>
        <begin position="390"/>
        <end position="521"/>
    </location>
</feature>
<dbReference type="NCBIfam" id="TIGR00229">
    <property type="entry name" value="sensory_box"/>
    <property type="match status" value="1"/>
</dbReference>
<gene>
    <name evidence="7" type="ORF">OEG82_01375</name>
</gene>
<dbReference type="GO" id="GO:0052621">
    <property type="term" value="F:diguanylate cyclase activity"/>
    <property type="evidence" value="ECO:0007669"/>
    <property type="project" value="UniProtKB-EC"/>
</dbReference>
<feature type="transmembrane region" description="Helical" evidence="4">
    <location>
        <begin position="136"/>
        <end position="160"/>
    </location>
</feature>
<feature type="domain" description="PAS" evidence="5">
    <location>
        <begin position="232"/>
        <end position="267"/>
    </location>
</feature>
<dbReference type="RefSeq" id="WP_267610672.1">
    <property type="nucleotide sequence ID" value="NZ_JAOVZQ010000001.1"/>
</dbReference>
<proteinExistence type="predicted"/>
<evidence type="ECO:0000256" key="3">
    <source>
        <dbReference type="SAM" id="MobiDB-lite"/>
    </source>
</evidence>
<dbReference type="SUPFAM" id="SSF55073">
    <property type="entry name" value="Nucleotide cyclase"/>
    <property type="match status" value="1"/>
</dbReference>
<dbReference type="InterPro" id="IPR000160">
    <property type="entry name" value="GGDEF_dom"/>
</dbReference>
<feature type="region of interest" description="Disordered" evidence="3">
    <location>
        <begin position="527"/>
        <end position="554"/>
    </location>
</feature>
<dbReference type="EMBL" id="JAOVZQ010000001">
    <property type="protein sequence ID" value="MCY0092700.1"/>
    <property type="molecule type" value="Genomic_DNA"/>
</dbReference>